<evidence type="ECO:0000313" key="3">
    <source>
        <dbReference type="EMBL" id="NPT60251.1"/>
    </source>
</evidence>
<dbReference type="EMBL" id="WOEZ01000212">
    <property type="protein sequence ID" value="NPT60251.1"/>
    <property type="molecule type" value="Genomic_DNA"/>
</dbReference>
<comment type="caution">
    <text evidence="3">The sequence shown here is derived from an EMBL/GenBank/DDBJ whole genome shotgun (WGS) entry which is preliminary data.</text>
</comment>
<dbReference type="RefSeq" id="WP_172174801.1">
    <property type="nucleotide sequence ID" value="NZ_WOEZ01000212.1"/>
</dbReference>
<gene>
    <name evidence="3" type="ORF">GNZ13_38280</name>
</gene>
<feature type="domain" description="Fumarylacetoacetase-like C-terminal" evidence="2">
    <location>
        <begin position="104"/>
        <end position="251"/>
    </location>
</feature>
<evidence type="ECO:0000313" key="4">
    <source>
        <dbReference type="Proteomes" id="UP000655523"/>
    </source>
</evidence>
<keyword evidence="4" id="KW-1185">Reference proteome</keyword>
<dbReference type="PANTHER" id="PTHR30143">
    <property type="entry name" value="ACID HYDRATASE"/>
    <property type="match status" value="1"/>
</dbReference>
<protein>
    <submittedName>
        <fullName evidence="3">4-oxalocrotonate decarboxylase</fullName>
    </submittedName>
</protein>
<dbReference type="Pfam" id="PF01557">
    <property type="entry name" value="FAA_hydrolase"/>
    <property type="match status" value="1"/>
</dbReference>
<evidence type="ECO:0000259" key="2">
    <source>
        <dbReference type="Pfam" id="PF01557"/>
    </source>
</evidence>
<dbReference type="GO" id="GO:0008684">
    <property type="term" value="F:2-oxopent-4-enoate hydratase activity"/>
    <property type="evidence" value="ECO:0007669"/>
    <property type="project" value="TreeGrafter"/>
</dbReference>
<dbReference type="Proteomes" id="UP000655523">
    <property type="component" value="Unassembled WGS sequence"/>
</dbReference>
<dbReference type="SUPFAM" id="SSF56529">
    <property type="entry name" value="FAH"/>
    <property type="match status" value="1"/>
</dbReference>
<reference evidence="3 4" key="1">
    <citation type="submission" date="2019-11" db="EMBL/GenBank/DDBJ databases">
        <title>Metabolism of dissolved organic matter in forest soils.</title>
        <authorList>
            <person name="Cyle K.T."/>
            <person name="Wilhelm R.C."/>
            <person name="Martinez C.E."/>
        </authorList>
    </citation>
    <scope>NUCLEOTIDE SEQUENCE [LARGE SCALE GENOMIC DNA]</scope>
    <source>
        <strain evidence="3 4">5N</strain>
    </source>
</reference>
<dbReference type="AlphaFoldDB" id="A0A972NUU5"/>
<dbReference type="InterPro" id="IPR036663">
    <property type="entry name" value="Fumarylacetoacetase_C_sf"/>
</dbReference>
<accession>A0A972NUU5</accession>
<dbReference type="InterPro" id="IPR011234">
    <property type="entry name" value="Fumarylacetoacetase-like_C"/>
</dbReference>
<evidence type="ECO:0000256" key="1">
    <source>
        <dbReference type="ARBA" id="ARBA00023239"/>
    </source>
</evidence>
<dbReference type="GO" id="GO:0005737">
    <property type="term" value="C:cytoplasm"/>
    <property type="evidence" value="ECO:0007669"/>
    <property type="project" value="TreeGrafter"/>
</dbReference>
<dbReference type="InterPro" id="IPR050772">
    <property type="entry name" value="Hydratase-Decarb/MhpD_sf"/>
</dbReference>
<dbReference type="Gene3D" id="3.90.850.10">
    <property type="entry name" value="Fumarylacetoacetase-like, C-terminal domain"/>
    <property type="match status" value="1"/>
</dbReference>
<sequence length="255" mass="26466">MKHWSEFARMLDEAADNASAIAPLADTASLTVEEAYAIQAASIARRHARGDTRAGVKVSLTSRIAMRHGDSPEIVFGWITEAMRLAEGSDLSLSSYLRPQVQPGIAYIMGQPLRSGTSAAEASAAIAAIAPALEIVDSRYGTAEYSLQDMIVDNACAAGFVLGGFSKSCANIENLGVLLDINGRTAQIGSTAAILGNPIRALLATACALERTGGSLQSGDIVLISGATPAHPLMPGDYVCATTEALGRVALHITP</sequence>
<keyword evidence="1" id="KW-0456">Lyase</keyword>
<proteinExistence type="predicted"/>
<dbReference type="PANTHER" id="PTHR30143:SF0">
    <property type="entry name" value="2-KETO-4-PENTENOATE HYDRATASE"/>
    <property type="match status" value="1"/>
</dbReference>
<organism evidence="3 4">
    <name type="scientific">Paraburkholderia elongata</name>
    <dbReference type="NCBI Taxonomy" id="2675747"/>
    <lineage>
        <taxon>Bacteria</taxon>
        <taxon>Pseudomonadati</taxon>
        <taxon>Pseudomonadota</taxon>
        <taxon>Betaproteobacteria</taxon>
        <taxon>Burkholderiales</taxon>
        <taxon>Burkholderiaceae</taxon>
        <taxon>Paraburkholderia</taxon>
    </lineage>
</organism>
<name>A0A972NUU5_9BURK</name>